<protein>
    <submittedName>
        <fullName evidence="1">Uncharacterized protein</fullName>
    </submittedName>
</protein>
<evidence type="ECO:0000313" key="1">
    <source>
        <dbReference type="EMBL" id="KKN21308.1"/>
    </source>
</evidence>
<dbReference type="AlphaFoldDB" id="A0A0F9RVW4"/>
<organism evidence="1">
    <name type="scientific">marine sediment metagenome</name>
    <dbReference type="NCBI Taxonomy" id="412755"/>
    <lineage>
        <taxon>unclassified sequences</taxon>
        <taxon>metagenomes</taxon>
        <taxon>ecological metagenomes</taxon>
    </lineage>
</organism>
<dbReference type="EMBL" id="LAZR01003159">
    <property type="protein sequence ID" value="KKN21308.1"/>
    <property type="molecule type" value="Genomic_DNA"/>
</dbReference>
<sequence length="60" mass="7111">SRRQEIIAPVRVHDRIRAIEQLNTMTGYYKQQEIDKQVALREVDDLYNRIVQDTGKREPG</sequence>
<accession>A0A0F9RVW4</accession>
<gene>
    <name evidence="1" type="ORF">LCGC14_0926860</name>
</gene>
<name>A0A0F9RVW4_9ZZZZ</name>
<proteinExistence type="predicted"/>
<reference evidence="1" key="1">
    <citation type="journal article" date="2015" name="Nature">
        <title>Complex archaea that bridge the gap between prokaryotes and eukaryotes.</title>
        <authorList>
            <person name="Spang A."/>
            <person name="Saw J.H."/>
            <person name="Jorgensen S.L."/>
            <person name="Zaremba-Niedzwiedzka K."/>
            <person name="Martijn J."/>
            <person name="Lind A.E."/>
            <person name="van Eijk R."/>
            <person name="Schleper C."/>
            <person name="Guy L."/>
            <person name="Ettema T.J."/>
        </authorList>
    </citation>
    <scope>NUCLEOTIDE SEQUENCE</scope>
</reference>
<comment type="caution">
    <text evidence="1">The sequence shown here is derived from an EMBL/GenBank/DDBJ whole genome shotgun (WGS) entry which is preliminary data.</text>
</comment>
<feature type="non-terminal residue" evidence="1">
    <location>
        <position position="1"/>
    </location>
</feature>